<dbReference type="AlphaFoldDB" id="A0AAN6Y8R8"/>
<proteinExistence type="predicted"/>
<sequence>MPKWNPETERDLLLALYTAVQSHIDKEVQTAIITKMKDRGHEDVNWDLLRYEIPFV</sequence>
<dbReference type="EMBL" id="MU858100">
    <property type="protein sequence ID" value="KAK4214035.1"/>
    <property type="molecule type" value="Genomic_DNA"/>
</dbReference>
<comment type="caution">
    <text evidence="1">The sequence shown here is derived from an EMBL/GenBank/DDBJ whole genome shotgun (WGS) entry which is preliminary data.</text>
</comment>
<gene>
    <name evidence="1" type="ORF">QBC37DRAFT_373426</name>
</gene>
<reference evidence="1" key="2">
    <citation type="submission" date="2023-05" db="EMBL/GenBank/DDBJ databases">
        <authorList>
            <consortium name="Lawrence Berkeley National Laboratory"/>
            <person name="Steindorff A."/>
            <person name="Hensen N."/>
            <person name="Bonometti L."/>
            <person name="Westerberg I."/>
            <person name="Brannstrom I.O."/>
            <person name="Guillou S."/>
            <person name="Cros-Aarteil S."/>
            <person name="Calhoun S."/>
            <person name="Haridas S."/>
            <person name="Kuo A."/>
            <person name="Mondo S."/>
            <person name="Pangilinan J."/>
            <person name="Riley R."/>
            <person name="Labutti K."/>
            <person name="Andreopoulos B."/>
            <person name="Lipzen A."/>
            <person name="Chen C."/>
            <person name="Yanf M."/>
            <person name="Daum C."/>
            <person name="Ng V."/>
            <person name="Clum A."/>
            <person name="Ohm R."/>
            <person name="Martin F."/>
            <person name="Silar P."/>
            <person name="Natvig D."/>
            <person name="Lalanne C."/>
            <person name="Gautier V."/>
            <person name="Ament-Velasquez S.L."/>
            <person name="Kruys A."/>
            <person name="Hutchinson M.I."/>
            <person name="Powell A.J."/>
            <person name="Barry K."/>
            <person name="Miller A.N."/>
            <person name="Grigoriev I.V."/>
            <person name="Debuchy R."/>
            <person name="Gladieux P."/>
            <person name="Thoren M.H."/>
            <person name="Johannesson H."/>
        </authorList>
    </citation>
    <scope>NUCLEOTIDE SEQUENCE</scope>
    <source>
        <strain evidence="1">PSN293</strain>
    </source>
</reference>
<accession>A0AAN6Y8R8</accession>
<dbReference type="Proteomes" id="UP001301769">
    <property type="component" value="Unassembled WGS sequence"/>
</dbReference>
<name>A0AAN6Y8R8_9PEZI</name>
<evidence type="ECO:0000313" key="2">
    <source>
        <dbReference type="Proteomes" id="UP001301769"/>
    </source>
</evidence>
<reference evidence="1" key="1">
    <citation type="journal article" date="2023" name="Mol. Phylogenet. Evol.">
        <title>Genome-scale phylogeny and comparative genomics of the fungal order Sordariales.</title>
        <authorList>
            <person name="Hensen N."/>
            <person name="Bonometti L."/>
            <person name="Westerberg I."/>
            <person name="Brannstrom I.O."/>
            <person name="Guillou S."/>
            <person name="Cros-Aarteil S."/>
            <person name="Calhoun S."/>
            <person name="Haridas S."/>
            <person name="Kuo A."/>
            <person name="Mondo S."/>
            <person name="Pangilinan J."/>
            <person name="Riley R."/>
            <person name="LaButti K."/>
            <person name="Andreopoulos B."/>
            <person name="Lipzen A."/>
            <person name="Chen C."/>
            <person name="Yan M."/>
            <person name="Daum C."/>
            <person name="Ng V."/>
            <person name="Clum A."/>
            <person name="Steindorff A."/>
            <person name="Ohm R.A."/>
            <person name="Martin F."/>
            <person name="Silar P."/>
            <person name="Natvig D.O."/>
            <person name="Lalanne C."/>
            <person name="Gautier V."/>
            <person name="Ament-Velasquez S.L."/>
            <person name="Kruys A."/>
            <person name="Hutchinson M.I."/>
            <person name="Powell A.J."/>
            <person name="Barry K."/>
            <person name="Miller A.N."/>
            <person name="Grigoriev I.V."/>
            <person name="Debuchy R."/>
            <person name="Gladieux P."/>
            <person name="Hiltunen Thoren M."/>
            <person name="Johannesson H."/>
        </authorList>
    </citation>
    <scope>NUCLEOTIDE SEQUENCE</scope>
    <source>
        <strain evidence="1">PSN293</strain>
    </source>
</reference>
<organism evidence="1 2">
    <name type="scientific">Rhypophila decipiens</name>
    <dbReference type="NCBI Taxonomy" id="261697"/>
    <lineage>
        <taxon>Eukaryota</taxon>
        <taxon>Fungi</taxon>
        <taxon>Dikarya</taxon>
        <taxon>Ascomycota</taxon>
        <taxon>Pezizomycotina</taxon>
        <taxon>Sordariomycetes</taxon>
        <taxon>Sordariomycetidae</taxon>
        <taxon>Sordariales</taxon>
        <taxon>Naviculisporaceae</taxon>
        <taxon>Rhypophila</taxon>
    </lineage>
</organism>
<protein>
    <submittedName>
        <fullName evidence="1">Uncharacterized protein</fullName>
    </submittedName>
</protein>
<evidence type="ECO:0000313" key="1">
    <source>
        <dbReference type="EMBL" id="KAK4214035.1"/>
    </source>
</evidence>
<keyword evidence="2" id="KW-1185">Reference proteome</keyword>